<feature type="transmembrane region" description="Helical" evidence="1">
    <location>
        <begin position="134"/>
        <end position="155"/>
    </location>
</feature>
<feature type="transmembrane region" description="Helical" evidence="1">
    <location>
        <begin position="53"/>
        <end position="75"/>
    </location>
</feature>
<dbReference type="EMBL" id="JBHSIS010000020">
    <property type="protein sequence ID" value="MFC4857651.1"/>
    <property type="molecule type" value="Genomic_DNA"/>
</dbReference>
<dbReference type="Proteomes" id="UP001595859">
    <property type="component" value="Unassembled WGS sequence"/>
</dbReference>
<evidence type="ECO:0000313" key="3">
    <source>
        <dbReference type="Proteomes" id="UP001595859"/>
    </source>
</evidence>
<keyword evidence="3" id="KW-1185">Reference proteome</keyword>
<protein>
    <submittedName>
        <fullName evidence="2">Uncharacterized protein</fullName>
    </submittedName>
</protein>
<proteinExistence type="predicted"/>
<accession>A0ABV9SB75</accession>
<keyword evidence="1" id="KW-0812">Transmembrane</keyword>
<keyword evidence="1" id="KW-0472">Membrane</keyword>
<reference evidence="3" key="1">
    <citation type="journal article" date="2019" name="Int. J. Syst. Evol. Microbiol.">
        <title>The Global Catalogue of Microorganisms (GCM) 10K type strain sequencing project: providing services to taxonomists for standard genome sequencing and annotation.</title>
        <authorList>
            <consortium name="The Broad Institute Genomics Platform"/>
            <consortium name="The Broad Institute Genome Sequencing Center for Infectious Disease"/>
            <person name="Wu L."/>
            <person name="Ma J."/>
        </authorList>
    </citation>
    <scope>NUCLEOTIDE SEQUENCE [LARGE SCALE GENOMIC DNA]</scope>
    <source>
        <strain evidence="3">ZS-22-S1</strain>
    </source>
</reference>
<gene>
    <name evidence="2" type="ORF">ACFPCV_29485</name>
</gene>
<feature type="transmembrane region" description="Helical" evidence="1">
    <location>
        <begin position="27"/>
        <end position="47"/>
    </location>
</feature>
<dbReference type="RefSeq" id="WP_378059640.1">
    <property type="nucleotide sequence ID" value="NZ_JBHSIS010000020.1"/>
</dbReference>
<evidence type="ECO:0000313" key="2">
    <source>
        <dbReference type="EMBL" id="MFC4857651.1"/>
    </source>
</evidence>
<sequence length="173" mass="19331">MSTDLRGEVRLALETPAWTWRFYLRHFLVVAGLSLVGSVQRIVVVNWGEHLPAALSVASEVLVMAARVLLLVIVWRLAMRAVSWRWDNLSAFAREHWPSLVIQGVLLSVAFLVFDVVAENVVAGLLPEDARSAYLGVLLFMKNPTVIALTFVWWVGLARQVLRDRDTATVPAT</sequence>
<organism evidence="2 3">
    <name type="scientific">Actinophytocola glycyrrhizae</name>
    <dbReference type="NCBI Taxonomy" id="2044873"/>
    <lineage>
        <taxon>Bacteria</taxon>
        <taxon>Bacillati</taxon>
        <taxon>Actinomycetota</taxon>
        <taxon>Actinomycetes</taxon>
        <taxon>Pseudonocardiales</taxon>
        <taxon>Pseudonocardiaceae</taxon>
    </lineage>
</organism>
<keyword evidence="1" id="KW-1133">Transmembrane helix</keyword>
<name>A0ABV9SB75_9PSEU</name>
<feature type="transmembrane region" description="Helical" evidence="1">
    <location>
        <begin position="96"/>
        <end position="114"/>
    </location>
</feature>
<evidence type="ECO:0000256" key="1">
    <source>
        <dbReference type="SAM" id="Phobius"/>
    </source>
</evidence>
<comment type="caution">
    <text evidence="2">The sequence shown here is derived from an EMBL/GenBank/DDBJ whole genome shotgun (WGS) entry which is preliminary data.</text>
</comment>